<keyword evidence="1" id="KW-0812">Transmembrane</keyword>
<comment type="caution">
    <text evidence="3">The sequence shown here is derived from an EMBL/GenBank/DDBJ whole genome shotgun (WGS) entry which is preliminary data.</text>
</comment>
<evidence type="ECO:0000256" key="1">
    <source>
        <dbReference type="SAM" id="Phobius"/>
    </source>
</evidence>
<dbReference type="Pfam" id="PF17921">
    <property type="entry name" value="Integrase_H2C2"/>
    <property type="match status" value="1"/>
</dbReference>
<evidence type="ECO:0000259" key="2">
    <source>
        <dbReference type="Pfam" id="PF17921"/>
    </source>
</evidence>
<organism evidence="3 4">
    <name type="scientific">Dreissena polymorpha</name>
    <name type="common">Zebra mussel</name>
    <name type="synonym">Mytilus polymorpha</name>
    <dbReference type="NCBI Taxonomy" id="45954"/>
    <lineage>
        <taxon>Eukaryota</taxon>
        <taxon>Metazoa</taxon>
        <taxon>Spiralia</taxon>
        <taxon>Lophotrochozoa</taxon>
        <taxon>Mollusca</taxon>
        <taxon>Bivalvia</taxon>
        <taxon>Autobranchia</taxon>
        <taxon>Heteroconchia</taxon>
        <taxon>Euheterodonta</taxon>
        <taxon>Imparidentia</taxon>
        <taxon>Neoheterodontei</taxon>
        <taxon>Myida</taxon>
        <taxon>Dreissenoidea</taxon>
        <taxon>Dreissenidae</taxon>
        <taxon>Dreissena</taxon>
    </lineage>
</organism>
<gene>
    <name evidence="3" type="ORF">DPMN_012332</name>
</gene>
<feature type="transmembrane region" description="Helical" evidence="1">
    <location>
        <begin position="73"/>
        <end position="95"/>
    </location>
</feature>
<protein>
    <recommendedName>
        <fullName evidence="2">Integrase zinc-binding domain-containing protein</fullName>
    </recommendedName>
</protein>
<dbReference type="EMBL" id="JAIWYP010000001">
    <property type="protein sequence ID" value="KAH3888300.1"/>
    <property type="molecule type" value="Genomic_DNA"/>
</dbReference>
<keyword evidence="1" id="KW-1133">Transmembrane helix</keyword>
<reference evidence="3" key="1">
    <citation type="journal article" date="2019" name="bioRxiv">
        <title>The Genome of the Zebra Mussel, Dreissena polymorpha: A Resource for Invasive Species Research.</title>
        <authorList>
            <person name="McCartney M.A."/>
            <person name="Auch B."/>
            <person name="Kono T."/>
            <person name="Mallez S."/>
            <person name="Zhang Y."/>
            <person name="Obille A."/>
            <person name="Becker A."/>
            <person name="Abrahante J.E."/>
            <person name="Garbe J."/>
            <person name="Badalamenti J.P."/>
            <person name="Herman A."/>
            <person name="Mangelson H."/>
            <person name="Liachko I."/>
            <person name="Sullivan S."/>
            <person name="Sone E.D."/>
            <person name="Koren S."/>
            <person name="Silverstein K.A.T."/>
            <person name="Beckman K.B."/>
            <person name="Gohl D.M."/>
        </authorList>
    </citation>
    <scope>NUCLEOTIDE SEQUENCE</scope>
    <source>
        <strain evidence="3">Duluth1</strain>
        <tissue evidence="3">Whole animal</tissue>
    </source>
</reference>
<sequence>MHNIPSSAHLGTDKMLAKVQQTFYWPGIKSSFEKFCSECYSCAARKPYKTLQVPAWLCSRLALFPHLNLSNEWLLISLALFLVPVMVIRTSLLFVTV</sequence>
<keyword evidence="4" id="KW-1185">Reference proteome</keyword>
<accession>A0A9D4S2M5</accession>
<dbReference type="Proteomes" id="UP000828390">
    <property type="component" value="Unassembled WGS sequence"/>
</dbReference>
<dbReference type="Gene3D" id="1.10.340.70">
    <property type="match status" value="1"/>
</dbReference>
<dbReference type="InterPro" id="IPR041588">
    <property type="entry name" value="Integrase_H2C2"/>
</dbReference>
<evidence type="ECO:0000313" key="3">
    <source>
        <dbReference type="EMBL" id="KAH3888300.1"/>
    </source>
</evidence>
<reference evidence="3" key="2">
    <citation type="submission" date="2020-11" db="EMBL/GenBank/DDBJ databases">
        <authorList>
            <person name="McCartney M.A."/>
            <person name="Auch B."/>
            <person name="Kono T."/>
            <person name="Mallez S."/>
            <person name="Becker A."/>
            <person name="Gohl D.M."/>
            <person name="Silverstein K.A.T."/>
            <person name="Koren S."/>
            <person name="Bechman K.B."/>
            <person name="Herman A."/>
            <person name="Abrahante J.E."/>
            <person name="Garbe J."/>
        </authorList>
    </citation>
    <scope>NUCLEOTIDE SEQUENCE</scope>
    <source>
        <strain evidence="3">Duluth1</strain>
        <tissue evidence="3">Whole animal</tissue>
    </source>
</reference>
<name>A0A9D4S2M5_DREPO</name>
<evidence type="ECO:0000313" key="4">
    <source>
        <dbReference type="Proteomes" id="UP000828390"/>
    </source>
</evidence>
<dbReference type="AlphaFoldDB" id="A0A9D4S2M5"/>
<keyword evidence="1" id="KW-0472">Membrane</keyword>
<feature type="domain" description="Integrase zinc-binding" evidence="2">
    <location>
        <begin position="1"/>
        <end position="47"/>
    </location>
</feature>
<proteinExistence type="predicted"/>